<evidence type="ECO:0000313" key="2">
    <source>
        <dbReference type="EMBL" id="KAF7818965.1"/>
    </source>
</evidence>
<name>A0A834TDD3_9FABA</name>
<evidence type="ECO:0000256" key="1">
    <source>
        <dbReference type="SAM" id="MobiDB-lite"/>
    </source>
</evidence>
<dbReference type="AlphaFoldDB" id="A0A834TDD3"/>
<sequence>MPTSSGQGETQITKTESQGKKKRMDSTESEVELAFQKLEDKKLELVLDMEWVQKEDLNKVQGMMLRIGGVIGKAAIGTTPVSNCGWPVLPFFCGLVCNKTKATTDQEPSSISPCLPKKLSNISLVTSGDKLPIYSFLNERSGALLVPLRPSQARLQTAILP</sequence>
<organism evidence="2 3">
    <name type="scientific">Senna tora</name>
    <dbReference type="NCBI Taxonomy" id="362788"/>
    <lineage>
        <taxon>Eukaryota</taxon>
        <taxon>Viridiplantae</taxon>
        <taxon>Streptophyta</taxon>
        <taxon>Embryophyta</taxon>
        <taxon>Tracheophyta</taxon>
        <taxon>Spermatophyta</taxon>
        <taxon>Magnoliopsida</taxon>
        <taxon>eudicotyledons</taxon>
        <taxon>Gunneridae</taxon>
        <taxon>Pentapetalae</taxon>
        <taxon>rosids</taxon>
        <taxon>fabids</taxon>
        <taxon>Fabales</taxon>
        <taxon>Fabaceae</taxon>
        <taxon>Caesalpinioideae</taxon>
        <taxon>Cassia clade</taxon>
        <taxon>Senna</taxon>
    </lineage>
</organism>
<evidence type="ECO:0000313" key="3">
    <source>
        <dbReference type="Proteomes" id="UP000634136"/>
    </source>
</evidence>
<feature type="compositionally biased region" description="Polar residues" evidence="1">
    <location>
        <begin position="1"/>
        <end position="16"/>
    </location>
</feature>
<protein>
    <submittedName>
        <fullName evidence="2">Uncharacterized protein</fullName>
    </submittedName>
</protein>
<comment type="caution">
    <text evidence="2">The sequence shown here is derived from an EMBL/GenBank/DDBJ whole genome shotgun (WGS) entry which is preliminary data.</text>
</comment>
<reference evidence="2" key="1">
    <citation type="submission" date="2020-09" db="EMBL/GenBank/DDBJ databases">
        <title>Genome-Enabled Discovery of Anthraquinone Biosynthesis in Senna tora.</title>
        <authorList>
            <person name="Kang S.-H."/>
            <person name="Pandey R.P."/>
            <person name="Lee C.-M."/>
            <person name="Sim J.-S."/>
            <person name="Jeong J.-T."/>
            <person name="Choi B.-S."/>
            <person name="Jung M."/>
            <person name="Ginzburg D."/>
            <person name="Zhao K."/>
            <person name="Won S.Y."/>
            <person name="Oh T.-J."/>
            <person name="Yu Y."/>
            <person name="Kim N.-H."/>
            <person name="Lee O.R."/>
            <person name="Lee T.-H."/>
            <person name="Bashyal P."/>
            <person name="Kim T.-S."/>
            <person name="Lee W.-H."/>
            <person name="Kawkins C."/>
            <person name="Kim C.-K."/>
            <person name="Kim J.S."/>
            <person name="Ahn B.O."/>
            <person name="Rhee S.Y."/>
            <person name="Sohng J.K."/>
        </authorList>
    </citation>
    <scope>NUCLEOTIDE SEQUENCE</scope>
    <source>
        <tissue evidence="2">Leaf</tissue>
    </source>
</reference>
<feature type="region of interest" description="Disordered" evidence="1">
    <location>
        <begin position="1"/>
        <end position="27"/>
    </location>
</feature>
<dbReference type="EMBL" id="JAAIUW010000008">
    <property type="protein sequence ID" value="KAF7818965.1"/>
    <property type="molecule type" value="Genomic_DNA"/>
</dbReference>
<proteinExistence type="predicted"/>
<accession>A0A834TDD3</accession>
<keyword evidence="3" id="KW-1185">Reference proteome</keyword>
<dbReference type="Proteomes" id="UP000634136">
    <property type="component" value="Unassembled WGS sequence"/>
</dbReference>
<gene>
    <name evidence="2" type="ORF">G2W53_024420</name>
</gene>